<dbReference type="Proteomes" id="UP000887565">
    <property type="component" value="Unplaced"/>
</dbReference>
<protein>
    <submittedName>
        <fullName evidence="2">Ovule protein</fullName>
    </submittedName>
</protein>
<evidence type="ECO:0000313" key="1">
    <source>
        <dbReference type="Proteomes" id="UP000887565"/>
    </source>
</evidence>
<organism evidence="1 2">
    <name type="scientific">Romanomermis culicivorax</name>
    <name type="common">Nematode worm</name>
    <dbReference type="NCBI Taxonomy" id="13658"/>
    <lineage>
        <taxon>Eukaryota</taxon>
        <taxon>Metazoa</taxon>
        <taxon>Ecdysozoa</taxon>
        <taxon>Nematoda</taxon>
        <taxon>Enoplea</taxon>
        <taxon>Dorylaimia</taxon>
        <taxon>Mermithida</taxon>
        <taxon>Mermithoidea</taxon>
        <taxon>Mermithidae</taxon>
        <taxon>Romanomermis</taxon>
    </lineage>
</organism>
<accession>A0A915JG65</accession>
<proteinExistence type="predicted"/>
<keyword evidence="1" id="KW-1185">Reference proteome</keyword>
<dbReference type="WBParaSite" id="nRc.2.0.1.t24561-RA">
    <property type="protein sequence ID" value="nRc.2.0.1.t24561-RA"/>
    <property type="gene ID" value="nRc.2.0.1.g24561"/>
</dbReference>
<sequence length="65" mass="7842">MLHHPIPLLKIHDYVGSSSLGYLLAYQKYRRNLIQRRFMNLNFFQIQCGSTKIDGYHFHIRKHLL</sequence>
<evidence type="ECO:0000313" key="2">
    <source>
        <dbReference type="WBParaSite" id="nRc.2.0.1.t24561-RA"/>
    </source>
</evidence>
<dbReference type="AlphaFoldDB" id="A0A915JG65"/>
<reference evidence="2" key="1">
    <citation type="submission" date="2022-11" db="UniProtKB">
        <authorList>
            <consortium name="WormBaseParasite"/>
        </authorList>
    </citation>
    <scope>IDENTIFICATION</scope>
</reference>
<name>A0A915JG65_ROMCU</name>